<keyword evidence="1" id="KW-0812">Transmembrane</keyword>
<reference evidence="3 4" key="1">
    <citation type="journal article" date="2018" name="Mol. Biol. Evol.">
        <title>Broad Genomic Sampling Reveals a Smut Pathogenic Ancestry of the Fungal Clade Ustilaginomycotina.</title>
        <authorList>
            <person name="Kijpornyongpan T."/>
            <person name="Mondo S.J."/>
            <person name="Barry K."/>
            <person name="Sandor L."/>
            <person name="Lee J."/>
            <person name="Lipzen A."/>
            <person name="Pangilinan J."/>
            <person name="LaButti K."/>
            <person name="Hainaut M."/>
            <person name="Henrissat B."/>
            <person name="Grigoriev I.V."/>
            <person name="Spatafora J.W."/>
            <person name="Aime M.C."/>
        </authorList>
    </citation>
    <scope>NUCLEOTIDE SEQUENCE [LARGE SCALE GENOMIC DNA]</scope>
    <source>
        <strain evidence="3 4">MCA 4186</strain>
    </source>
</reference>
<dbReference type="GO" id="GO:0005783">
    <property type="term" value="C:endoplasmic reticulum"/>
    <property type="evidence" value="ECO:0007669"/>
    <property type="project" value="TreeGrafter"/>
</dbReference>
<evidence type="ECO:0000256" key="1">
    <source>
        <dbReference type="SAM" id="Phobius"/>
    </source>
</evidence>
<dbReference type="Proteomes" id="UP000245946">
    <property type="component" value="Unassembled WGS sequence"/>
</dbReference>
<accession>A0A316Z8X5</accession>
<dbReference type="PANTHER" id="PTHR36853">
    <property type="entry name" value="EXPRESSED PROTEIN"/>
    <property type="match status" value="1"/>
</dbReference>
<dbReference type="EMBL" id="KZ819295">
    <property type="protein sequence ID" value="PWN97438.1"/>
    <property type="molecule type" value="Genomic_DNA"/>
</dbReference>
<dbReference type="InterPro" id="IPR053065">
    <property type="entry name" value="Archenteron_Induction-Rel"/>
</dbReference>
<dbReference type="AlphaFoldDB" id="A0A316Z8X5"/>
<keyword evidence="4" id="KW-1185">Reference proteome</keyword>
<gene>
    <name evidence="3" type="ORF">FA09DRAFT_54227</name>
</gene>
<dbReference type="GeneID" id="37273253"/>
<feature type="transmembrane region" description="Helical" evidence="1">
    <location>
        <begin position="336"/>
        <end position="357"/>
    </location>
</feature>
<dbReference type="Pfam" id="PF12955">
    <property type="entry name" value="Vps3844_C"/>
    <property type="match status" value="1"/>
</dbReference>
<organism evidence="3 4">
    <name type="scientific">Tilletiopsis washingtonensis</name>
    <dbReference type="NCBI Taxonomy" id="58919"/>
    <lineage>
        <taxon>Eukaryota</taxon>
        <taxon>Fungi</taxon>
        <taxon>Dikarya</taxon>
        <taxon>Basidiomycota</taxon>
        <taxon>Ustilaginomycotina</taxon>
        <taxon>Exobasidiomycetes</taxon>
        <taxon>Entylomatales</taxon>
        <taxon>Entylomatales incertae sedis</taxon>
        <taxon>Tilletiopsis</taxon>
    </lineage>
</organism>
<sequence length="377" mass="40508">MLGEAATRSAPVEASARTNRPPQYLRLRCQPSCTYQLRRTKAALLQGRALLWSCARETYVWRTDVTRVRWGCFCDAARRAAARLSQHTATICASYARQPMPHQLTPLRADVVPAALRQTHTLPSAPSAHAFDALFESYRSGLESFSVSASQGIDSLIALLHGEDTSAHEPSVEPLRFDAHLDELRASYGADSSAFAEAKASVSAALESLVAGAKAHAPNLAVVVLPRREASSGLEARDSLDVFSTAPRASRAVSDVEADPLLAKRPKESDYIGKCFKSAKDLEKATAECSGHGKAVQTNHGARKCYTCQCKASKHKGRTTYWAGEACQKVDVSGPFVLIASTVVVLLLVTLGSVYYLMAEGSAELPSVLTGLSKTSN</sequence>
<dbReference type="RefSeq" id="XP_025597717.1">
    <property type="nucleotide sequence ID" value="XM_025745709.1"/>
</dbReference>
<evidence type="ECO:0000313" key="3">
    <source>
        <dbReference type="EMBL" id="PWN97438.1"/>
    </source>
</evidence>
<feature type="domain" description="Vacuolar sorting protein Vps3844 C-terminal" evidence="2">
    <location>
        <begin position="275"/>
        <end position="370"/>
    </location>
</feature>
<dbReference type="PANTHER" id="PTHR36853:SF1">
    <property type="entry name" value="DUF3844 DOMAIN-CONTAINING PROTEIN"/>
    <property type="match status" value="1"/>
</dbReference>
<evidence type="ECO:0000313" key="4">
    <source>
        <dbReference type="Proteomes" id="UP000245946"/>
    </source>
</evidence>
<protein>
    <recommendedName>
        <fullName evidence="2">Vacuolar sorting protein Vps3844 C-terminal domain-containing protein</fullName>
    </recommendedName>
</protein>
<keyword evidence="1" id="KW-1133">Transmembrane helix</keyword>
<name>A0A316Z8X5_9BASI</name>
<dbReference type="InterPro" id="IPR024382">
    <property type="entry name" value="Vps3844_C"/>
</dbReference>
<dbReference type="STRING" id="58919.A0A316Z8X5"/>
<evidence type="ECO:0000259" key="2">
    <source>
        <dbReference type="Pfam" id="PF12955"/>
    </source>
</evidence>
<proteinExistence type="predicted"/>
<keyword evidence="1" id="KW-0472">Membrane</keyword>
<dbReference type="OrthoDB" id="5583277at2759"/>